<dbReference type="CDD" id="cd05254">
    <property type="entry name" value="dTDP_HR_like_SDR_e"/>
    <property type="match status" value="1"/>
</dbReference>
<feature type="domain" description="RmlD-like substrate binding" evidence="4">
    <location>
        <begin position="184"/>
        <end position="465"/>
    </location>
</feature>
<dbReference type="Gene3D" id="2.60.120.10">
    <property type="entry name" value="Jelly Rolls"/>
    <property type="match status" value="1"/>
</dbReference>
<comment type="caution">
    <text evidence="5">The sequence shown here is derived from an EMBL/GenBank/DDBJ whole genome shotgun (WGS) entry which is preliminary data.</text>
</comment>
<comment type="similarity">
    <text evidence="1">Belongs to the dTDP-4-dehydrorhamnose 3,5-epimerase family.</text>
</comment>
<accession>A0ABU8LHD9</accession>
<dbReference type="Proteomes" id="UP001366085">
    <property type="component" value="Unassembled WGS sequence"/>
</dbReference>
<dbReference type="Gene3D" id="3.90.25.10">
    <property type="entry name" value="UDP-galactose 4-epimerase, domain 1"/>
    <property type="match status" value="1"/>
</dbReference>
<evidence type="ECO:0000256" key="1">
    <source>
        <dbReference type="ARBA" id="ARBA00010154"/>
    </source>
</evidence>
<dbReference type="EMBL" id="JBBDGN010000002">
    <property type="protein sequence ID" value="MEJ1090742.1"/>
    <property type="molecule type" value="Genomic_DNA"/>
</dbReference>
<name>A0ABU8LHD9_9MICO</name>
<dbReference type="InterPro" id="IPR011051">
    <property type="entry name" value="RmlC_Cupin_sf"/>
</dbReference>
<keyword evidence="3" id="KW-0521">NADP</keyword>
<dbReference type="RefSeq" id="WP_337317513.1">
    <property type="nucleotide sequence ID" value="NZ_JBBDGN010000002.1"/>
</dbReference>
<proteinExistence type="inferred from homology"/>
<gene>
    <name evidence="5" type="ORF">WDU93_03475</name>
</gene>
<comment type="pathway">
    <text evidence="3">Carbohydrate biosynthesis; dTDP-L-rhamnose biosynthesis.</text>
</comment>
<dbReference type="CDD" id="cd00438">
    <property type="entry name" value="cupin_RmlC"/>
    <property type="match status" value="1"/>
</dbReference>
<evidence type="ECO:0000313" key="6">
    <source>
        <dbReference type="Proteomes" id="UP001366085"/>
    </source>
</evidence>
<dbReference type="Gene3D" id="3.40.50.720">
    <property type="entry name" value="NAD(P)-binding Rossmann-like Domain"/>
    <property type="match status" value="1"/>
</dbReference>
<dbReference type="EC" id="1.1.1.133" evidence="3"/>
<keyword evidence="3" id="KW-0560">Oxidoreductase</keyword>
<dbReference type="InterPro" id="IPR014710">
    <property type="entry name" value="RmlC-like_jellyroll"/>
</dbReference>
<dbReference type="InterPro" id="IPR029903">
    <property type="entry name" value="RmlD-like-bd"/>
</dbReference>
<keyword evidence="6" id="KW-1185">Reference proteome</keyword>
<dbReference type="SUPFAM" id="SSF51735">
    <property type="entry name" value="NAD(P)-binding Rossmann-fold domains"/>
    <property type="match status" value="1"/>
</dbReference>
<organism evidence="5 6">
    <name type="scientific">Microbacterium istanbulense</name>
    <dbReference type="NCBI Taxonomy" id="3122049"/>
    <lineage>
        <taxon>Bacteria</taxon>
        <taxon>Bacillati</taxon>
        <taxon>Actinomycetota</taxon>
        <taxon>Actinomycetes</taxon>
        <taxon>Micrococcales</taxon>
        <taxon>Microbacteriaceae</taxon>
        <taxon>Microbacterium</taxon>
    </lineage>
</organism>
<dbReference type="Pfam" id="PF04321">
    <property type="entry name" value="RmlD_sub_bind"/>
    <property type="match status" value="1"/>
</dbReference>
<dbReference type="InterPro" id="IPR036291">
    <property type="entry name" value="NAD(P)-bd_dom_sf"/>
</dbReference>
<dbReference type="Pfam" id="PF00908">
    <property type="entry name" value="dTDP_sugar_isom"/>
    <property type="match status" value="1"/>
</dbReference>
<evidence type="ECO:0000313" key="5">
    <source>
        <dbReference type="EMBL" id="MEJ1090742.1"/>
    </source>
</evidence>
<evidence type="ECO:0000259" key="4">
    <source>
        <dbReference type="Pfam" id="PF04321"/>
    </source>
</evidence>
<dbReference type="InterPro" id="IPR005913">
    <property type="entry name" value="dTDP_dehydrorham_reduct"/>
</dbReference>
<protein>
    <recommendedName>
        <fullName evidence="3">dTDP-4-dehydrorhamnose reductase</fullName>
        <ecNumber evidence="3">1.1.1.133</ecNumber>
    </recommendedName>
</protein>
<dbReference type="SUPFAM" id="SSF51182">
    <property type="entry name" value="RmlC-like cupins"/>
    <property type="match status" value="1"/>
</dbReference>
<comment type="function">
    <text evidence="3">Catalyzes the reduction of dTDP-6-deoxy-L-lyxo-4-hexulose to yield dTDP-L-rhamnose.</text>
</comment>
<evidence type="ECO:0000256" key="2">
    <source>
        <dbReference type="ARBA" id="ARBA00010944"/>
    </source>
</evidence>
<evidence type="ECO:0000256" key="3">
    <source>
        <dbReference type="RuleBase" id="RU364082"/>
    </source>
</evidence>
<dbReference type="PANTHER" id="PTHR10491">
    <property type="entry name" value="DTDP-4-DEHYDRORHAMNOSE REDUCTASE"/>
    <property type="match status" value="1"/>
</dbReference>
<comment type="similarity">
    <text evidence="2 3">Belongs to the dTDP-4-dehydrorhamnose reductase family.</text>
</comment>
<dbReference type="PANTHER" id="PTHR10491:SF4">
    <property type="entry name" value="METHIONINE ADENOSYLTRANSFERASE 2 SUBUNIT BETA"/>
    <property type="match status" value="1"/>
</dbReference>
<dbReference type="InterPro" id="IPR000888">
    <property type="entry name" value="RmlC-like"/>
</dbReference>
<sequence length="470" mass="50086">MADGPVRPTTIPGLLLVDLTVHGDNRGWFKENWQREKMVAAGLPDFGPVQNNISFNDAVGTTRGIHAEPWDKYVSVATGRIFGAWVDLREGPSFGAVFTTEIAPGTAIFVPRGVGNAYQTLEPGTAYTYLVNDHWSPDAEYAFLNLADETAGIAWPIPLDEAELSEKDTRHPRLAEVAPIAPRKILVLGADGQVGRALRAQFGDQPRIEYATRDDLDLTSPAIAEARHWRDYSVIINAAAYTAVDAAETAAGRLAAWAVNATGPASLARIASTHGITLVHVSSDYVFDGTAEAPYREDAPLAPLGVYGQSKAAGDLAVVTAPRHYVVRTSWVIGDGANFVRTMASLAARGTDPTVVADQHGRLAFAADIARGIRHLLDTDAPFGVYNLTSSGPVRTWSEIAGEVYRLTGHDPGRVRPVSTAEYFAAAAGPIAARPEYSALRLSKIEATGFAPSDGDAALAAYLAEGTTNL</sequence>
<reference evidence="5 6" key="1">
    <citation type="submission" date="2024-02" db="EMBL/GenBank/DDBJ databases">
        <authorList>
            <person name="Saticioglu I.B."/>
        </authorList>
    </citation>
    <scope>NUCLEOTIDE SEQUENCE [LARGE SCALE GENOMIC DNA]</scope>
    <source>
        <strain evidence="5 6">Mu-43</strain>
    </source>
</reference>